<dbReference type="RefSeq" id="WP_152801577.1">
    <property type="nucleotide sequence ID" value="NZ_WHUF01000001.1"/>
</dbReference>
<dbReference type="InterPro" id="IPR012910">
    <property type="entry name" value="Plug_dom"/>
</dbReference>
<evidence type="ECO:0000256" key="1">
    <source>
        <dbReference type="ARBA" id="ARBA00004442"/>
    </source>
</evidence>
<feature type="chain" id="PRO_5032320868" evidence="6">
    <location>
        <begin position="27"/>
        <end position="1002"/>
    </location>
</feature>
<evidence type="ECO:0000256" key="5">
    <source>
        <dbReference type="RuleBase" id="RU003357"/>
    </source>
</evidence>
<gene>
    <name evidence="9" type="ORF">GEV01_03065</name>
</gene>
<dbReference type="Proteomes" id="UP000444318">
    <property type="component" value="Unassembled WGS sequence"/>
</dbReference>
<evidence type="ECO:0000256" key="3">
    <source>
        <dbReference type="ARBA" id="ARBA00023136"/>
    </source>
</evidence>
<proteinExistence type="inferred from homology"/>
<dbReference type="NCBIfam" id="TIGR01782">
    <property type="entry name" value="TonB-Xanth-Caul"/>
    <property type="match status" value="1"/>
</dbReference>
<protein>
    <submittedName>
        <fullName evidence="9">TonB-dependent receptor</fullName>
    </submittedName>
</protein>
<dbReference type="SUPFAM" id="SSF56935">
    <property type="entry name" value="Porins"/>
    <property type="match status" value="1"/>
</dbReference>
<dbReference type="InterPro" id="IPR010104">
    <property type="entry name" value="TonB_rcpt_bac"/>
</dbReference>
<dbReference type="EMBL" id="WHUF01000001">
    <property type="protein sequence ID" value="MQA18490.1"/>
    <property type="molecule type" value="Genomic_DNA"/>
</dbReference>
<keyword evidence="4" id="KW-0998">Cell outer membrane</keyword>
<feature type="signal peptide" evidence="6">
    <location>
        <begin position="1"/>
        <end position="26"/>
    </location>
</feature>
<feature type="domain" description="TonB-dependent receptor plug" evidence="8">
    <location>
        <begin position="53"/>
        <end position="162"/>
    </location>
</feature>
<comment type="caution">
    <text evidence="9">The sequence shown here is derived from an EMBL/GenBank/DDBJ whole genome shotgun (WGS) entry which is preliminary data.</text>
</comment>
<organism evidence="9 10">
    <name type="scientific">Rugamonas rivuli</name>
    <dbReference type="NCBI Taxonomy" id="2743358"/>
    <lineage>
        <taxon>Bacteria</taxon>
        <taxon>Pseudomonadati</taxon>
        <taxon>Pseudomonadota</taxon>
        <taxon>Betaproteobacteria</taxon>
        <taxon>Burkholderiales</taxon>
        <taxon>Oxalobacteraceae</taxon>
        <taxon>Telluria group</taxon>
        <taxon>Rugamonas</taxon>
    </lineage>
</organism>
<reference evidence="9 10" key="1">
    <citation type="submission" date="2019-10" db="EMBL/GenBank/DDBJ databases">
        <title>Two novel species isolated from a subtropical stream in China.</title>
        <authorList>
            <person name="Lu H."/>
        </authorList>
    </citation>
    <scope>NUCLEOTIDE SEQUENCE [LARGE SCALE GENOMIC DNA]</scope>
    <source>
        <strain evidence="9 10">FT103W</strain>
    </source>
</reference>
<dbReference type="AlphaFoldDB" id="A0A843S8B9"/>
<keyword evidence="5" id="KW-0798">TonB box</keyword>
<dbReference type="GO" id="GO:0009279">
    <property type="term" value="C:cell outer membrane"/>
    <property type="evidence" value="ECO:0007669"/>
    <property type="project" value="UniProtKB-SubCell"/>
</dbReference>
<evidence type="ECO:0000259" key="7">
    <source>
        <dbReference type="Pfam" id="PF00593"/>
    </source>
</evidence>
<keyword evidence="6" id="KW-0732">Signal</keyword>
<name>A0A843S8B9_9BURK</name>
<dbReference type="InterPro" id="IPR037066">
    <property type="entry name" value="Plug_dom_sf"/>
</dbReference>
<dbReference type="Gene3D" id="2.170.130.10">
    <property type="entry name" value="TonB-dependent receptor, plug domain"/>
    <property type="match status" value="1"/>
</dbReference>
<dbReference type="Pfam" id="PF07715">
    <property type="entry name" value="Plug"/>
    <property type="match status" value="1"/>
</dbReference>
<dbReference type="InterPro" id="IPR036942">
    <property type="entry name" value="Beta-barrel_TonB_sf"/>
</dbReference>
<dbReference type="Gene3D" id="2.40.170.20">
    <property type="entry name" value="TonB-dependent receptor, beta-barrel domain"/>
    <property type="match status" value="1"/>
</dbReference>
<dbReference type="Pfam" id="PF00593">
    <property type="entry name" value="TonB_dep_Rec_b-barrel"/>
    <property type="match status" value="1"/>
</dbReference>
<evidence type="ECO:0000313" key="10">
    <source>
        <dbReference type="Proteomes" id="UP000444318"/>
    </source>
</evidence>
<dbReference type="PANTHER" id="PTHR40980:SF3">
    <property type="entry name" value="TONB-DEPENDENT RECEPTOR-LIKE BETA-BARREL DOMAIN-CONTAINING PROTEIN"/>
    <property type="match status" value="1"/>
</dbReference>
<evidence type="ECO:0000256" key="6">
    <source>
        <dbReference type="SAM" id="SignalP"/>
    </source>
</evidence>
<evidence type="ECO:0000256" key="4">
    <source>
        <dbReference type="ARBA" id="ARBA00023237"/>
    </source>
</evidence>
<comment type="subcellular location">
    <subcellularLocation>
        <location evidence="1 5">Cell outer membrane</location>
    </subcellularLocation>
</comment>
<keyword evidence="3 5" id="KW-0472">Membrane</keyword>
<keyword evidence="9" id="KW-0675">Receptor</keyword>
<dbReference type="InterPro" id="IPR000531">
    <property type="entry name" value="Beta-barrel_TonB"/>
</dbReference>
<sequence length="1002" mass="109933">MKQLKKTAIATGVAQVVLLASGAVFAQTDTAKPQVVQVVGQRAALESAQKIKQNADEVVDSIVADDIGKLPDKSVTEVLQRIVGITMDRTMAKGDPEHFSVEGSGISIRGLSYVRSELNGRDSFSANGGRSLNFEDVPPELMAGLDVYKNPSAEQIEGAIGGLVNLRTAMPFDYKGFKASVSGMETYSALKKGKSSPSVSGMVSDRWKTPIGDVGVLLDLAYSESGVRTDAFQVEPYYPQTDANGKTIWVPKGAQWRTLEFNRRREGAYGALQWKNNDWSSSLTWFKSRYQMKWDEQAIFAGSNGYNIKVANGTYNANGVLLTGTLSDPQDGGINFGNDVRTSTRNSDTTDLSWNVRWRANDRLTITSDLQHIRASTRSFDSTVATGLMLPKEQVDLTSTIPSLIFDAGDRAYLANPNNYYWGFTMEHMDRSVGHETAWRSDGKYEFDHPVLHDLRFGVRLTKRDAVTMNSNPGYNWVAISQPWQLGWDISKLASLGDPRFSGNTNLHTFNNFFGGGVSVPAVVFPDVSLAQQYPDSYAKLHTYHDILCAEAHNGSSASCTPWTPGTFGTDPAGSNSQDEKTKAVYSQLRFGFDKLQYPIDGNVGLRYVQTNMAAHGYTVFKSNVSIPAGNVTGKNIPDIAPFSQAQDFDNTYHNILPSLNLRLKATDKLQFRLAFAGALTRPDFSQLQAYTNLGQSADITTTVTGTPPNVVSNSVINSLTQDGKASGNPNLRPTTSKQLDLTTEWYFAPAGSFTVAVFNKQLKDIIINQLTNFQLHDTSGNPQNFTVTAPINGAKGHARGIELAYQQYFDMLPGAWSGLGLQANYTYVDSKRELYTPVYQKYCGGGNSAANLNLNLNGCDTNGLTFGDLPLENLSRQSYNLALMYDKGPWSARLAYNWRAKSLQGVNANGTSGGDGLDNNPASPTYGQHNVAWALPTWAAAYGQLDASLFYKINEQMTMGFEVTNLNDAKFHQLMQQSTGMNGRAWFATGRRYSAQLRYSF</sequence>
<keyword evidence="10" id="KW-1185">Reference proteome</keyword>
<dbReference type="PANTHER" id="PTHR40980">
    <property type="entry name" value="PLUG DOMAIN-CONTAINING PROTEIN"/>
    <property type="match status" value="1"/>
</dbReference>
<feature type="domain" description="TonB-dependent receptor-like beta-barrel" evidence="7">
    <location>
        <begin position="413"/>
        <end position="967"/>
    </location>
</feature>
<evidence type="ECO:0000256" key="2">
    <source>
        <dbReference type="ARBA" id="ARBA00009810"/>
    </source>
</evidence>
<evidence type="ECO:0000259" key="8">
    <source>
        <dbReference type="Pfam" id="PF07715"/>
    </source>
</evidence>
<comment type="similarity">
    <text evidence="2 5">Belongs to the TonB-dependent receptor family.</text>
</comment>
<evidence type="ECO:0000313" key="9">
    <source>
        <dbReference type="EMBL" id="MQA18490.1"/>
    </source>
</evidence>
<accession>A0A843S8B9</accession>